<keyword evidence="2 12" id="KW-0235">DNA replication</keyword>
<reference evidence="15" key="2">
    <citation type="journal article" date="2021" name="PeerJ">
        <title>Extensive microbial diversity within the chicken gut microbiome revealed by metagenomics and culture.</title>
        <authorList>
            <person name="Gilroy R."/>
            <person name="Ravi A."/>
            <person name="Getino M."/>
            <person name="Pursley I."/>
            <person name="Horton D.L."/>
            <person name="Alikhan N.F."/>
            <person name="Baker D."/>
            <person name="Gharbi K."/>
            <person name="Hall N."/>
            <person name="Watson M."/>
            <person name="Adriaenssens E.M."/>
            <person name="Foster-Nyarko E."/>
            <person name="Jarju S."/>
            <person name="Secka A."/>
            <person name="Antonio M."/>
            <person name="Oren A."/>
            <person name="Chaudhuri R.R."/>
            <person name="La Ragione R."/>
            <person name="Hildebrand F."/>
            <person name="Pallen M.J."/>
        </authorList>
    </citation>
    <scope>NUCLEOTIDE SEQUENCE</scope>
    <source>
        <strain evidence="15">F1-3629</strain>
    </source>
</reference>
<dbReference type="GO" id="GO:0005524">
    <property type="term" value="F:ATP binding"/>
    <property type="evidence" value="ECO:0007669"/>
    <property type="project" value="UniProtKB-UniRule"/>
</dbReference>
<accession>A0A940DND1</accession>
<evidence type="ECO:0000256" key="13">
    <source>
        <dbReference type="SAM" id="Coils"/>
    </source>
</evidence>
<evidence type="ECO:0000256" key="7">
    <source>
        <dbReference type="ARBA" id="ARBA00022833"/>
    </source>
</evidence>
<dbReference type="GO" id="GO:0008270">
    <property type="term" value="F:zinc ion binding"/>
    <property type="evidence" value="ECO:0007669"/>
    <property type="project" value="UniProtKB-UniRule"/>
</dbReference>
<protein>
    <recommendedName>
        <fullName evidence="12">Replication restart protein PriA</fullName>
    </recommendedName>
    <alternativeName>
        <fullName evidence="12">ATP-dependent DNA helicase PriA</fullName>
        <ecNumber evidence="12">5.6.2.4</ecNumber>
    </alternativeName>
    <alternativeName>
        <fullName evidence="12">DNA 3'-5' helicase PriA</fullName>
    </alternativeName>
</protein>
<dbReference type="InterPro" id="IPR040498">
    <property type="entry name" value="PriA_CRR"/>
</dbReference>
<proteinExistence type="inferred from homology"/>
<dbReference type="GO" id="GO:0006310">
    <property type="term" value="P:DNA recombination"/>
    <property type="evidence" value="ECO:0007669"/>
    <property type="project" value="InterPro"/>
</dbReference>
<reference evidence="15" key="1">
    <citation type="submission" date="2020-10" db="EMBL/GenBank/DDBJ databases">
        <authorList>
            <person name="Gilroy R."/>
        </authorList>
    </citation>
    <scope>NUCLEOTIDE SEQUENCE</scope>
    <source>
        <strain evidence="15">F1-3629</strain>
    </source>
</reference>
<dbReference type="InterPro" id="IPR014001">
    <property type="entry name" value="Helicase_ATP-bd"/>
</dbReference>
<dbReference type="Pfam" id="PF18319">
    <property type="entry name" value="Zn_ribbon_PriA"/>
    <property type="match status" value="1"/>
</dbReference>
<evidence type="ECO:0000256" key="11">
    <source>
        <dbReference type="ARBA" id="ARBA00048988"/>
    </source>
</evidence>
<keyword evidence="4 12" id="KW-0547">Nucleotide-binding</keyword>
<evidence type="ECO:0000256" key="9">
    <source>
        <dbReference type="ARBA" id="ARBA00023125"/>
    </source>
</evidence>
<comment type="similarity">
    <text evidence="12">Belongs to the helicase family. PriA subfamily.</text>
</comment>
<dbReference type="GO" id="GO:0006269">
    <property type="term" value="P:DNA replication, synthesis of primer"/>
    <property type="evidence" value="ECO:0007669"/>
    <property type="project" value="UniProtKB-KW"/>
</dbReference>
<dbReference type="Pfam" id="PF17764">
    <property type="entry name" value="PriA_3primeBD"/>
    <property type="match status" value="1"/>
</dbReference>
<keyword evidence="1 12" id="KW-0639">Primosome</keyword>
<dbReference type="GO" id="GO:0003677">
    <property type="term" value="F:DNA binding"/>
    <property type="evidence" value="ECO:0007669"/>
    <property type="project" value="UniProtKB-UniRule"/>
</dbReference>
<dbReference type="Gene3D" id="3.40.1440.60">
    <property type="entry name" value="PriA, 3(prime) DNA-binding domain"/>
    <property type="match status" value="1"/>
</dbReference>
<feature type="binding site" evidence="12">
    <location>
        <position position="477"/>
    </location>
    <ligand>
        <name>Zn(2+)</name>
        <dbReference type="ChEBI" id="CHEBI:29105"/>
        <label>2</label>
    </ligand>
</feature>
<evidence type="ECO:0000256" key="12">
    <source>
        <dbReference type="HAMAP-Rule" id="MF_00983"/>
    </source>
</evidence>
<dbReference type="InterPro" id="IPR041222">
    <property type="entry name" value="PriA_3primeBD"/>
</dbReference>
<dbReference type="Proteomes" id="UP000771749">
    <property type="component" value="Unassembled WGS sequence"/>
</dbReference>
<comment type="subunit">
    <text evidence="12">Component of the replication restart primosome.</text>
</comment>
<dbReference type="SUPFAM" id="SSF52540">
    <property type="entry name" value="P-loop containing nucleoside triphosphate hydrolases"/>
    <property type="match status" value="1"/>
</dbReference>
<feature type="domain" description="Helicase ATP-binding" evidence="14">
    <location>
        <begin position="215"/>
        <end position="382"/>
    </location>
</feature>
<dbReference type="Gene3D" id="3.40.50.300">
    <property type="entry name" value="P-loop containing nucleotide triphosphate hydrolases"/>
    <property type="match status" value="2"/>
</dbReference>
<comment type="catalytic activity">
    <reaction evidence="12">
        <text>Couples ATP hydrolysis with the unwinding of duplex DNA by translocating in the 3'-5' direction.</text>
        <dbReference type="EC" id="5.6.2.4"/>
    </reaction>
</comment>
<dbReference type="GO" id="GO:0043138">
    <property type="term" value="F:3'-5' DNA helicase activity"/>
    <property type="evidence" value="ECO:0007669"/>
    <property type="project" value="UniProtKB-EC"/>
</dbReference>
<evidence type="ECO:0000313" key="15">
    <source>
        <dbReference type="EMBL" id="MBO8454109.1"/>
    </source>
</evidence>
<comment type="function">
    <text evidence="12">Initiates the restart of stalled replication forks, which reloads the replicative helicase on sites other than the origin of replication. Recognizes and binds to abandoned replication forks and remodels them to uncover a helicase loading site. Promotes assembly of the primosome at these replication forks.</text>
</comment>
<keyword evidence="10 12" id="KW-0413">Isomerase</keyword>
<keyword evidence="5 12" id="KW-0378">Hydrolase</keyword>
<dbReference type="GO" id="GO:1990077">
    <property type="term" value="C:primosome complex"/>
    <property type="evidence" value="ECO:0007669"/>
    <property type="project" value="UniProtKB-UniRule"/>
</dbReference>
<evidence type="ECO:0000256" key="6">
    <source>
        <dbReference type="ARBA" id="ARBA00022806"/>
    </source>
</evidence>
<dbReference type="InterPro" id="IPR001650">
    <property type="entry name" value="Helicase_C-like"/>
</dbReference>
<evidence type="ECO:0000256" key="10">
    <source>
        <dbReference type="ARBA" id="ARBA00023235"/>
    </source>
</evidence>
<dbReference type="EMBL" id="JADIMJ010000076">
    <property type="protein sequence ID" value="MBO8454109.1"/>
    <property type="molecule type" value="Genomic_DNA"/>
</dbReference>
<feature type="binding site" evidence="12">
    <location>
        <position position="493"/>
    </location>
    <ligand>
        <name>Zn(2+)</name>
        <dbReference type="ChEBI" id="CHEBI:29105"/>
        <label>1</label>
    </ligand>
</feature>
<evidence type="ECO:0000256" key="4">
    <source>
        <dbReference type="ARBA" id="ARBA00022741"/>
    </source>
</evidence>
<dbReference type="InterPro" id="IPR011545">
    <property type="entry name" value="DEAD/DEAH_box_helicase_dom"/>
</dbReference>
<evidence type="ECO:0000256" key="3">
    <source>
        <dbReference type="ARBA" id="ARBA00022723"/>
    </source>
</evidence>
<dbReference type="FunFam" id="3.40.50.300:FF:000489">
    <property type="entry name" value="Primosome assembly protein PriA"/>
    <property type="match status" value="1"/>
</dbReference>
<keyword evidence="3 12" id="KW-0479">Metal-binding</keyword>
<dbReference type="NCBIfam" id="TIGR00595">
    <property type="entry name" value="priA"/>
    <property type="match status" value="1"/>
</dbReference>
<feature type="binding site" evidence="12">
    <location>
        <position position="454"/>
    </location>
    <ligand>
        <name>Zn(2+)</name>
        <dbReference type="ChEBI" id="CHEBI:29105"/>
        <label>2</label>
    </ligand>
</feature>
<dbReference type="EC" id="5.6.2.4" evidence="12"/>
<dbReference type="Pfam" id="PF00270">
    <property type="entry name" value="DEAD"/>
    <property type="match status" value="1"/>
</dbReference>
<feature type="binding site" evidence="12">
    <location>
        <position position="490"/>
    </location>
    <ligand>
        <name>Zn(2+)</name>
        <dbReference type="ChEBI" id="CHEBI:29105"/>
        <label>1</label>
    </ligand>
</feature>
<gene>
    <name evidence="12 15" type="primary">priA</name>
    <name evidence="15" type="ORF">IAC07_05215</name>
</gene>
<comment type="cofactor">
    <cofactor evidence="12">
        <name>Zn(2+)</name>
        <dbReference type="ChEBI" id="CHEBI:29105"/>
    </cofactor>
    <text evidence="12">Binds 2 zinc ions per subunit.</text>
</comment>
<organism evidence="15 16">
    <name type="scientific">Candidatus Cryptobacteroides gallistercoris</name>
    <dbReference type="NCBI Taxonomy" id="2840765"/>
    <lineage>
        <taxon>Bacteria</taxon>
        <taxon>Pseudomonadati</taxon>
        <taxon>Bacteroidota</taxon>
        <taxon>Bacteroidia</taxon>
        <taxon>Bacteroidales</taxon>
        <taxon>Candidatus Cryptobacteroides</taxon>
    </lineage>
</organism>
<dbReference type="Pfam" id="PF18074">
    <property type="entry name" value="PriA_C"/>
    <property type="match status" value="1"/>
</dbReference>
<dbReference type="PROSITE" id="PS51192">
    <property type="entry name" value="HELICASE_ATP_BIND_1"/>
    <property type="match status" value="1"/>
</dbReference>
<dbReference type="SMART" id="SM00487">
    <property type="entry name" value="DEXDc"/>
    <property type="match status" value="1"/>
</dbReference>
<evidence type="ECO:0000256" key="8">
    <source>
        <dbReference type="ARBA" id="ARBA00022840"/>
    </source>
</evidence>
<dbReference type="GO" id="GO:0006270">
    <property type="term" value="P:DNA replication initiation"/>
    <property type="evidence" value="ECO:0007669"/>
    <property type="project" value="TreeGrafter"/>
</dbReference>
<dbReference type="InterPro" id="IPR027417">
    <property type="entry name" value="P-loop_NTPase"/>
</dbReference>
<dbReference type="InterPro" id="IPR041236">
    <property type="entry name" value="PriA_C"/>
</dbReference>
<dbReference type="HAMAP" id="MF_00983">
    <property type="entry name" value="PriA"/>
    <property type="match status" value="1"/>
</dbReference>
<dbReference type="SMART" id="SM00490">
    <property type="entry name" value="HELICc"/>
    <property type="match status" value="1"/>
</dbReference>
<name>A0A940DND1_9BACT</name>
<dbReference type="PANTHER" id="PTHR30580:SF0">
    <property type="entry name" value="PRIMOSOMAL PROTEIN N"/>
    <property type="match status" value="1"/>
</dbReference>
<dbReference type="AlphaFoldDB" id="A0A940DND1"/>
<feature type="coiled-coil region" evidence="13">
    <location>
        <begin position="142"/>
        <end position="186"/>
    </location>
</feature>
<comment type="caution">
    <text evidence="15">The sequence shown here is derived from an EMBL/GenBank/DDBJ whole genome shotgun (WGS) entry which is preliminary data.</text>
</comment>
<feature type="binding site" evidence="12">
    <location>
        <position position="457"/>
    </location>
    <ligand>
        <name>Zn(2+)</name>
        <dbReference type="ChEBI" id="CHEBI:29105"/>
        <label>2</label>
    </ligand>
</feature>
<evidence type="ECO:0000256" key="5">
    <source>
        <dbReference type="ARBA" id="ARBA00022801"/>
    </source>
</evidence>
<keyword evidence="8 12" id="KW-0067">ATP-binding</keyword>
<dbReference type="InterPro" id="IPR042115">
    <property type="entry name" value="PriA_3primeBD_sf"/>
</dbReference>
<dbReference type="PANTHER" id="PTHR30580">
    <property type="entry name" value="PRIMOSOMAL PROTEIN N"/>
    <property type="match status" value="1"/>
</dbReference>
<dbReference type="InterPro" id="IPR005259">
    <property type="entry name" value="PriA"/>
</dbReference>
<feature type="binding site" evidence="12">
    <location>
        <position position="445"/>
    </location>
    <ligand>
        <name>Zn(2+)</name>
        <dbReference type="ChEBI" id="CHEBI:29105"/>
        <label>1</label>
    </ligand>
</feature>
<dbReference type="Pfam" id="PF00271">
    <property type="entry name" value="Helicase_C"/>
    <property type="match status" value="1"/>
</dbReference>
<keyword evidence="9 12" id="KW-0238">DNA-binding</keyword>
<dbReference type="GO" id="GO:0006302">
    <property type="term" value="P:double-strand break repair"/>
    <property type="evidence" value="ECO:0007669"/>
    <property type="project" value="InterPro"/>
</dbReference>
<keyword evidence="6 12" id="KW-0347">Helicase</keyword>
<keyword evidence="13" id="KW-0175">Coiled coil</keyword>
<evidence type="ECO:0000313" key="16">
    <source>
        <dbReference type="Proteomes" id="UP000771749"/>
    </source>
</evidence>
<comment type="catalytic activity">
    <reaction evidence="11 12">
        <text>ATP + H2O = ADP + phosphate + H(+)</text>
        <dbReference type="Rhea" id="RHEA:13065"/>
        <dbReference type="ChEBI" id="CHEBI:15377"/>
        <dbReference type="ChEBI" id="CHEBI:15378"/>
        <dbReference type="ChEBI" id="CHEBI:30616"/>
        <dbReference type="ChEBI" id="CHEBI:43474"/>
        <dbReference type="ChEBI" id="CHEBI:456216"/>
        <dbReference type="EC" id="5.6.2.4"/>
    </reaction>
</comment>
<feature type="binding site" evidence="12">
    <location>
        <position position="448"/>
    </location>
    <ligand>
        <name>Zn(2+)</name>
        <dbReference type="ChEBI" id="CHEBI:29105"/>
        <label>1</label>
    </ligand>
</feature>
<evidence type="ECO:0000256" key="2">
    <source>
        <dbReference type="ARBA" id="ARBA00022705"/>
    </source>
</evidence>
<keyword evidence="7 12" id="KW-0862">Zinc</keyword>
<feature type="binding site" evidence="12">
    <location>
        <position position="480"/>
    </location>
    <ligand>
        <name>Zn(2+)</name>
        <dbReference type="ChEBI" id="CHEBI:29105"/>
        <label>2</label>
    </ligand>
</feature>
<dbReference type="GO" id="GO:0016787">
    <property type="term" value="F:hydrolase activity"/>
    <property type="evidence" value="ECO:0007669"/>
    <property type="project" value="UniProtKB-KW"/>
</dbReference>
<evidence type="ECO:0000256" key="1">
    <source>
        <dbReference type="ARBA" id="ARBA00022515"/>
    </source>
</evidence>
<sequence>MADDKIYISVILPLRLEWEPCYSYTPGISCFPGTIKGEETEAAAEDTETVRRGDRVRVSFAGREYVGTVDETGILPQTAPDKIKEIISVEREMARVTEEELALWKQVAEYYMCTVGEVCKAAYPAGKISGEKKLAAMQQREAERRNKKMSLLQEKLAKLREKLPKEGKIREKIAAAEAELQKLQGLMPEEGNPVPMPDDRIMLSPAQDEALMKIKEAFRKGIPALLKGVTGSGKTEIYTRLACECIRKGQNVLYMVPEIALGRQLEMRLQEVFGARLMAFHSGETMARRRDTADRVRTADGYIVLGTRSSIFLPHHNLGLIIVDEEHDSSYKQDSPAPRYNGRDTAVMLAGIHGCDIVLGSATPSLESLYNCMSGKYAIAELKERYHHAEDAEIEIIDTIAERKKNGMRGSLSIKLIEHISETLEEGGQVMLFRARRSFSPAVQCVECGFIPKCPHCNVSLSLHKSRNGATPERLVCHSCGYSTPFGGKCPECEGEMKGLGAGTQKIEEEVSALFPSARIARLDSDTAQSAVYSKDIVRKFSKGETDILIGTQMVTKGFDFPNLRLVAVLQADTLLGIQDFRADEKAAQLLEQFRGRCGRREKRGLFVIQTSSPEHPVYRIIAGNEKIEETSLLAERKQFSYPPFSRVINIEIRDTSEQRAMLMSTKLCGILESGHTPYALTGPFSPSVDKAADNYIRIIRLNLRKDRQLVSTKRRIMNAINEFEAAEKYSGHIVIDVDPV</sequence>
<evidence type="ECO:0000259" key="14">
    <source>
        <dbReference type="PROSITE" id="PS51192"/>
    </source>
</evidence>